<dbReference type="PANTHER" id="PTHR42812">
    <property type="entry name" value="BETA-XYLOSIDASE"/>
    <property type="match status" value="1"/>
</dbReference>
<evidence type="ECO:0000259" key="6">
    <source>
        <dbReference type="Pfam" id="PF17851"/>
    </source>
</evidence>
<keyword evidence="5" id="KW-0732">Signal</keyword>
<keyword evidence="3 4" id="KW-0326">Glycosidase</keyword>
<name>A0A1L7XPZ3_9HELO</name>
<dbReference type="Gene3D" id="2.115.10.20">
    <property type="entry name" value="Glycosyl hydrolase domain, family 43"/>
    <property type="match status" value="1"/>
</dbReference>
<evidence type="ECO:0000313" key="8">
    <source>
        <dbReference type="Proteomes" id="UP000184330"/>
    </source>
</evidence>
<dbReference type="SUPFAM" id="SSF49899">
    <property type="entry name" value="Concanavalin A-like lectins/glucanases"/>
    <property type="match status" value="1"/>
</dbReference>
<evidence type="ECO:0000256" key="3">
    <source>
        <dbReference type="ARBA" id="ARBA00023295"/>
    </source>
</evidence>
<sequence length="534" mass="57910">MRPVTLLLALTASVLAHPSQLAPKDSATSPSASSGTFTNPVVYEDFADNDVSLGPDGKYYFSASNMHYSPGAPILRSSDLTNWELIGHSVPSLNSAPKYNMTNGETGYTGGTWASTMRYRKSNGLWYWIGCIDFWNTYIYTASAVTGPWTLSSTIYATCYYDCGLLIDDDDTMYVVHGNTNVNMSQLSPDGFSEARSQQIITTPSGYSGVEGNRLYKRDGFYYVLDDAPSDGATFIWKSSSLWGNWTSKLLIHNVASPVPGGGSPDQGSLVETSTGDWYFMSFTWAYPAGRMPILAPITWGSDGFPILTTVNGSWGTSYPNPLPASSTPSWLGTDTFPGTALDVHWEWNHNPDSTKYSINNGLTLSTATVTTDLTHARNTLTHRIHGPLPVGTVHIDFTNMADGDHTGLAAFRDNSSYIGISRSDTTYTLEFVTGISQNSSANWATISNGTVSATKDLSGTKEVWLRTSIDAQASGTHLAEFYYSLDGTAFTQLGGSAELVTGWQYFMGYRFAIFNYATKALGGSVLVKSFTSA</sequence>
<dbReference type="STRING" id="576137.A0A1L7XPZ3"/>
<evidence type="ECO:0000256" key="2">
    <source>
        <dbReference type="ARBA" id="ARBA00022801"/>
    </source>
</evidence>
<dbReference type="Pfam" id="PF04616">
    <property type="entry name" value="Glyco_hydro_43"/>
    <property type="match status" value="1"/>
</dbReference>
<dbReference type="PANTHER" id="PTHR42812:SF15">
    <property type="entry name" value="HYDROLASE, PUTATIVE (AFU_ORTHOLOGUE AFUA_2G00930)-RELATED"/>
    <property type="match status" value="1"/>
</dbReference>
<evidence type="ECO:0000256" key="1">
    <source>
        <dbReference type="ARBA" id="ARBA00009865"/>
    </source>
</evidence>
<evidence type="ECO:0000256" key="5">
    <source>
        <dbReference type="SAM" id="SignalP"/>
    </source>
</evidence>
<dbReference type="AlphaFoldDB" id="A0A1L7XPZ3"/>
<feature type="signal peptide" evidence="5">
    <location>
        <begin position="1"/>
        <end position="16"/>
    </location>
</feature>
<organism evidence="7 8">
    <name type="scientific">Phialocephala subalpina</name>
    <dbReference type="NCBI Taxonomy" id="576137"/>
    <lineage>
        <taxon>Eukaryota</taxon>
        <taxon>Fungi</taxon>
        <taxon>Dikarya</taxon>
        <taxon>Ascomycota</taxon>
        <taxon>Pezizomycotina</taxon>
        <taxon>Leotiomycetes</taxon>
        <taxon>Helotiales</taxon>
        <taxon>Mollisiaceae</taxon>
        <taxon>Phialocephala</taxon>
        <taxon>Phialocephala fortinii species complex</taxon>
    </lineage>
</organism>
<dbReference type="GO" id="GO:0005975">
    <property type="term" value="P:carbohydrate metabolic process"/>
    <property type="evidence" value="ECO:0007669"/>
    <property type="project" value="InterPro"/>
</dbReference>
<protein>
    <submittedName>
        <fullName evidence="7">Related to xylosidase/glycosyl hydrolase</fullName>
    </submittedName>
</protein>
<keyword evidence="8" id="KW-1185">Reference proteome</keyword>
<dbReference type="InterPro" id="IPR051795">
    <property type="entry name" value="Glycosyl_Hydrlase_43"/>
</dbReference>
<dbReference type="Proteomes" id="UP000184330">
    <property type="component" value="Unassembled WGS sequence"/>
</dbReference>
<dbReference type="InterPro" id="IPR006710">
    <property type="entry name" value="Glyco_hydro_43"/>
</dbReference>
<evidence type="ECO:0000313" key="7">
    <source>
        <dbReference type="EMBL" id="CZR67099.1"/>
    </source>
</evidence>
<accession>A0A1L7XPZ3</accession>
<dbReference type="SUPFAM" id="SSF75005">
    <property type="entry name" value="Arabinanase/levansucrase/invertase"/>
    <property type="match status" value="1"/>
</dbReference>
<feature type="domain" description="Beta-xylosidase C-terminal Concanavalin A-like" evidence="6">
    <location>
        <begin position="335"/>
        <end position="526"/>
    </location>
</feature>
<dbReference type="OrthoDB" id="2139957at2759"/>
<dbReference type="GO" id="GO:0004553">
    <property type="term" value="F:hydrolase activity, hydrolyzing O-glycosyl compounds"/>
    <property type="evidence" value="ECO:0007669"/>
    <property type="project" value="InterPro"/>
</dbReference>
<dbReference type="InterPro" id="IPR041542">
    <property type="entry name" value="GH43_C2"/>
</dbReference>
<dbReference type="CDD" id="cd09001">
    <property type="entry name" value="GH43_FsAxh1-like"/>
    <property type="match status" value="1"/>
</dbReference>
<dbReference type="Pfam" id="PF17851">
    <property type="entry name" value="GH43_C2"/>
    <property type="match status" value="1"/>
</dbReference>
<evidence type="ECO:0000256" key="4">
    <source>
        <dbReference type="RuleBase" id="RU361187"/>
    </source>
</evidence>
<proteinExistence type="inferred from homology"/>
<reference evidence="7 8" key="1">
    <citation type="submission" date="2016-03" db="EMBL/GenBank/DDBJ databases">
        <authorList>
            <person name="Ploux O."/>
        </authorList>
    </citation>
    <scope>NUCLEOTIDE SEQUENCE [LARGE SCALE GENOMIC DNA]</scope>
    <source>
        <strain evidence="7 8">UAMH 11012</strain>
    </source>
</reference>
<comment type="similarity">
    <text evidence="1 4">Belongs to the glycosyl hydrolase 43 family.</text>
</comment>
<dbReference type="EMBL" id="FJOG01000041">
    <property type="protein sequence ID" value="CZR67099.1"/>
    <property type="molecule type" value="Genomic_DNA"/>
</dbReference>
<keyword evidence="2 4" id="KW-0378">Hydrolase</keyword>
<dbReference type="InterPro" id="IPR013320">
    <property type="entry name" value="ConA-like_dom_sf"/>
</dbReference>
<dbReference type="InterPro" id="IPR023296">
    <property type="entry name" value="Glyco_hydro_beta-prop_sf"/>
</dbReference>
<feature type="chain" id="PRO_5009875307" evidence="5">
    <location>
        <begin position="17"/>
        <end position="534"/>
    </location>
</feature>
<dbReference type="Gene3D" id="2.60.120.200">
    <property type="match status" value="1"/>
</dbReference>
<gene>
    <name evidence="7" type="ORF">PAC_16998</name>
</gene>